<name>A0A091E0B5_FUKDA</name>
<accession>A0A091E0B5</accession>
<organism evidence="1 2">
    <name type="scientific">Fukomys damarensis</name>
    <name type="common">Damaraland mole rat</name>
    <name type="synonym">Cryptomys damarensis</name>
    <dbReference type="NCBI Taxonomy" id="885580"/>
    <lineage>
        <taxon>Eukaryota</taxon>
        <taxon>Metazoa</taxon>
        <taxon>Chordata</taxon>
        <taxon>Craniata</taxon>
        <taxon>Vertebrata</taxon>
        <taxon>Euteleostomi</taxon>
        <taxon>Mammalia</taxon>
        <taxon>Eutheria</taxon>
        <taxon>Euarchontoglires</taxon>
        <taxon>Glires</taxon>
        <taxon>Rodentia</taxon>
        <taxon>Hystricomorpha</taxon>
        <taxon>Bathyergidae</taxon>
        <taxon>Fukomys</taxon>
    </lineage>
</organism>
<evidence type="ECO:0000313" key="1">
    <source>
        <dbReference type="EMBL" id="KFO36133.1"/>
    </source>
</evidence>
<dbReference type="EMBL" id="KN121538">
    <property type="protein sequence ID" value="KFO36133.1"/>
    <property type="molecule type" value="Genomic_DNA"/>
</dbReference>
<protein>
    <submittedName>
        <fullName evidence="1">Uncharacterized protein</fullName>
    </submittedName>
</protein>
<proteinExistence type="predicted"/>
<dbReference type="Proteomes" id="UP000028990">
    <property type="component" value="Unassembled WGS sequence"/>
</dbReference>
<keyword evidence="2" id="KW-1185">Reference proteome</keyword>
<sequence>MEASGEKQALDNSELPAGFYLVGPDPLLSRFPQSSMLSQGLGTVRVTEVTSKTGIQSKENCVIVQNDSTALMAKGKSSQVEQEGTLQRTSRVQLLSLLFCTREHKDITKVLELPDLMRVVEPVQAVLTIQGAAFLLTLLSRMEFRVLRPGAKACDTHTRAGAPQPGDPRCDWPSDTAAYPADLRGSSSARCLLCAERICHLPVRTQAMNIGRESPEGQRWDLRLHQVLRPLGVLPALDGAEFSKEYDYFSSPILFKLQLLRNVRDSRFMTR</sequence>
<dbReference type="AlphaFoldDB" id="A0A091E0B5"/>
<gene>
    <name evidence="1" type="ORF">H920_02507</name>
</gene>
<reference evidence="1 2" key="1">
    <citation type="submission" date="2013-11" db="EMBL/GenBank/DDBJ databases">
        <title>The Damaraland mole rat (Fukomys damarensis) genome and evolution of African mole rats.</title>
        <authorList>
            <person name="Gladyshev V.N."/>
            <person name="Fang X."/>
        </authorList>
    </citation>
    <scope>NUCLEOTIDE SEQUENCE [LARGE SCALE GENOMIC DNA]</scope>
    <source>
        <tissue evidence="1">Liver</tissue>
    </source>
</reference>
<evidence type="ECO:0000313" key="2">
    <source>
        <dbReference type="Proteomes" id="UP000028990"/>
    </source>
</evidence>